<evidence type="ECO:0000259" key="4">
    <source>
        <dbReference type="SMART" id="SM00822"/>
    </source>
</evidence>
<dbReference type="AlphaFoldDB" id="A0A1I5XLV4"/>
<evidence type="ECO:0000313" key="5">
    <source>
        <dbReference type="EMBL" id="SFQ32935.1"/>
    </source>
</evidence>
<dbReference type="Gene3D" id="3.40.50.720">
    <property type="entry name" value="NAD(P)-binding Rossmann-like Domain"/>
    <property type="match status" value="1"/>
</dbReference>
<keyword evidence="6" id="KW-1185">Reference proteome</keyword>
<dbReference type="PANTHER" id="PTHR43658">
    <property type="entry name" value="SHORT-CHAIN DEHYDROGENASE/REDUCTASE"/>
    <property type="match status" value="1"/>
</dbReference>
<dbReference type="PROSITE" id="PS00061">
    <property type="entry name" value="ADH_SHORT"/>
    <property type="match status" value="1"/>
</dbReference>
<dbReference type="InterPro" id="IPR057326">
    <property type="entry name" value="KR_dom"/>
</dbReference>
<dbReference type="PRINTS" id="PR00080">
    <property type="entry name" value="SDRFAMILY"/>
</dbReference>
<dbReference type="InterPro" id="IPR020904">
    <property type="entry name" value="Sc_DH/Rdtase_CS"/>
</dbReference>
<dbReference type="GO" id="GO:0016491">
    <property type="term" value="F:oxidoreductase activity"/>
    <property type="evidence" value="ECO:0007669"/>
    <property type="project" value="UniProtKB-KW"/>
</dbReference>
<name>A0A1I5XLV4_9BACI</name>
<protein>
    <submittedName>
        <fullName evidence="5">3-oxoacyl-[acyl-carrier protein] reductase</fullName>
    </submittedName>
</protein>
<evidence type="ECO:0000256" key="1">
    <source>
        <dbReference type="ARBA" id="ARBA00006484"/>
    </source>
</evidence>
<evidence type="ECO:0000256" key="2">
    <source>
        <dbReference type="ARBA" id="ARBA00023002"/>
    </source>
</evidence>
<gene>
    <name evidence="5" type="ORF">SAMN05421670_1606</name>
</gene>
<dbReference type="Proteomes" id="UP000198734">
    <property type="component" value="Unassembled WGS sequence"/>
</dbReference>
<dbReference type="InterPro" id="IPR036291">
    <property type="entry name" value="NAD(P)-bd_dom_sf"/>
</dbReference>
<dbReference type="SUPFAM" id="SSF51735">
    <property type="entry name" value="NAD(P)-binding Rossmann-fold domains"/>
    <property type="match status" value="1"/>
</dbReference>
<dbReference type="PANTHER" id="PTHR43658:SF8">
    <property type="entry name" value="17-BETA-HYDROXYSTEROID DEHYDROGENASE 14-RELATED"/>
    <property type="match status" value="1"/>
</dbReference>
<proteinExistence type="inferred from homology"/>
<evidence type="ECO:0000313" key="6">
    <source>
        <dbReference type="Proteomes" id="UP000198734"/>
    </source>
</evidence>
<dbReference type="EMBL" id="FOXU01000002">
    <property type="protein sequence ID" value="SFQ32935.1"/>
    <property type="molecule type" value="Genomic_DNA"/>
</dbReference>
<organism evidence="5 6">
    <name type="scientific">Psychrobacillus psychrotolerans</name>
    <dbReference type="NCBI Taxonomy" id="126156"/>
    <lineage>
        <taxon>Bacteria</taxon>
        <taxon>Bacillati</taxon>
        <taxon>Bacillota</taxon>
        <taxon>Bacilli</taxon>
        <taxon>Bacillales</taxon>
        <taxon>Bacillaceae</taxon>
        <taxon>Psychrobacillus</taxon>
    </lineage>
</organism>
<dbReference type="STRING" id="126156.SAMN05421670_1606"/>
<keyword evidence="2" id="KW-0560">Oxidoreductase</keyword>
<evidence type="ECO:0000256" key="3">
    <source>
        <dbReference type="RuleBase" id="RU000363"/>
    </source>
</evidence>
<reference evidence="6" key="1">
    <citation type="submission" date="2016-10" db="EMBL/GenBank/DDBJ databases">
        <authorList>
            <person name="Varghese N."/>
            <person name="Submissions S."/>
        </authorList>
    </citation>
    <scope>NUCLEOTIDE SEQUENCE [LARGE SCALE GENOMIC DNA]</scope>
    <source>
        <strain evidence="6">DSM 11706</strain>
    </source>
</reference>
<dbReference type="OrthoDB" id="9794138at2"/>
<dbReference type="SMART" id="SM00822">
    <property type="entry name" value="PKS_KR"/>
    <property type="match status" value="1"/>
</dbReference>
<dbReference type="InterPro" id="IPR002347">
    <property type="entry name" value="SDR_fam"/>
</dbReference>
<accession>A0A1I5XLV4</accession>
<dbReference type="Pfam" id="PF00106">
    <property type="entry name" value="adh_short"/>
    <property type="match status" value="1"/>
</dbReference>
<dbReference type="PRINTS" id="PR00081">
    <property type="entry name" value="GDHRDH"/>
</dbReference>
<comment type="similarity">
    <text evidence="1 3">Belongs to the short-chain dehydrogenases/reductases (SDR) family.</text>
</comment>
<dbReference type="FunFam" id="3.40.50.720:FF:000215">
    <property type="entry name" value="3-hydroxyacyl-CoA dehydrogenase type-2"/>
    <property type="match status" value="1"/>
</dbReference>
<dbReference type="RefSeq" id="WP_093535977.1">
    <property type="nucleotide sequence ID" value="NZ_FOXU01000002.1"/>
</dbReference>
<dbReference type="CDD" id="cd05371">
    <property type="entry name" value="HSD10-like_SDR_c"/>
    <property type="match status" value="1"/>
</dbReference>
<feature type="domain" description="Ketoreductase" evidence="4">
    <location>
        <begin position="6"/>
        <end position="193"/>
    </location>
</feature>
<sequence>MDIHNRVAIVTGGASGLGLATVTRLLEKGARVVIFDLNEELAKKATQEFGDNVTYQIVNVTNEESVIKAVQHTVEKLGSIHICVNCAGIAPPQKVVGKSGVMPLENFKKVIDINLIGTFNTLRLAAAEMTKNDINEESTERGVIINTASVAAFEGQMGQAAYSASKAGIVGMTLPIARDLSSFGIRINAIAPGLFHTPMAESLGEKVIEKLESLVEFPKRLGRPEEFANLVVFMIENEYINGEVIRLDGAIRMQPR</sequence>